<dbReference type="EMBL" id="CAJNIZ010009879">
    <property type="protein sequence ID" value="CAE7289782.1"/>
    <property type="molecule type" value="Genomic_DNA"/>
</dbReference>
<feature type="non-terminal residue" evidence="2">
    <location>
        <position position="149"/>
    </location>
</feature>
<gene>
    <name evidence="2" type="ORF">SPIL2461_LOCUS6511</name>
</gene>
<feature type="transmembrane region" description="Helical" evidence="1">
    <location>
        <begin position="28"/>
        <end position="45"/>
    </location>
</feature>
<dbReference type="AlphaFoldDB" id="A0A812N613"/>
<evidence type="ECO:0000313" key="2">
    <source>
        <dbReference type="EMBL" id="CAE7289782.1"/>
    </source>
</evidence>
<evidence type="ECO:0000256" key="1">
    <source>
        <dbReference type="SAM" id="Phobius"/>
    </source>
</evidence>
<reference evidence="2" key="1">
    <citation type="submission" date="2021-02" db="EMBL/GenBank/DDBJ databases">
        <authorList>
            <person name="Dougan E. K."/>
            <person name="Rhodes N."/>
            <person name="Thang M."/>
            <person name="Chan C."/>
        </authorList>
    </citation>
    <scope>NUCLEOTIDE SEQUENCE</scope>
</reference>
<feature type="transmembrane region" description="Helical" evidence="1">
    <location>
        <begin position="51"/>
        <end position="69"/>
    </location>
</feature>
<sequence>MYYLGASEKMLKFPASLSYVTSRGLPRHLCLGFWLVGWFFFLQVLRSTDTAVGIFAALMLATAGVTAWFNKPHQPVLHDRIHMAAACLYVLAHIVLMDILAMGSIYRAGFYLSMVIAAGSLQWSRSIKSRAGLPVKPSSTAQEWNGILK</sequence>
<name>A0A812N613_SYMPI</name>
<dbReference type="OrthoDB" id="407571at2759"/>
<keyword evidence="1" id="KW-0472">Membrane</keyword>
<feature type="transmembrane region" description="Helical" evidence="1">
    <location>
        <begin position="81"/>
        <end position="102"/>
    </location>
</feature>
<organism evidence="2 3">
    <name type="scientific">Symbiodinium pilosum</name>
    <name type="common">Dinoflagellate</name>
    <dbReference type="NCBI Taxonomy" id="2952"/>
    <lineage>
        <taxon>Eukaryota</taxon>
        <taxon>Sar</taxon>
        <taxon>Alveolata</taxon>
        <taxon>Dinophyceae</taxon>
        <taxon>Suessiales</taxon>
        <taxon>Symbiodiniaceae</taxon>
        <taxon>Symbiodinium</taxon>
    </lineage>
</organism>
<proteinExistence type="predicted"/>
<accession>A0A812N613</accession>
<keyword evidence="1" id="KW-0812">Transmembrane</keyword>
<keyword evidence="1" id="KW-1133">Transmembrane helix</keyword>
<keyword evidence="3" id="KW-1185">Reference proteome</keyword>
<dbReference type="Proteomes" id="UP000649617">
    <property type="component" value="Unassembled WGS sequence"/>
</dbReference>
<protein>
    <submittedName>
        <fullName evidence="2">Uncharacterized protein</fullName>
    </submittedName>
</protein>
<comment type="caution">
    <text evidence="2">The sequence shown here is derived from an EMBL/GenBank/DDBJ whole genome shotgun (WGS) entry which is preliminary data.</text>
</comment>
<evidence type="ECO:0000313" key="3">
    <source>
        <dbReference type="Proteomes" id="UP000649617"/>
    </source>
</evidence>